<dbReference type="AlphaFoldDB" id="R7VBS5"/>
<feature type="transmembrane region" description="Helical" evidence="6">
    <location>
        <begin position="177"/>
        <end position="200"/>
    </location>
</feature>
<dbReference type="GO" id="GO:0030003">
    <property type="term" value="P:intracellular monoatomic cation homeostasis"/>
    <property type="evidence" value="ECO:0007669"/>
    <property type="project" value="TreeGrafter"/>
</dbReference>
<sequence length="206" mass="21992">MNGQANMGFEPELKAVSMKEIQVEVASEKCPEKAEPQEDVQTVSEDMDNVAGSVAWLAVAGDAAHKAADGLAIGAAFASDLTLGFSTALAVFCHEVPHEMGDIAIMLSAGWSVPKVAILQLATTLAAFAGLFIGIPLSSNEEARSWIFLIAAGMFLYVALSNVMPEMVRTYKHYRSTAILVAANVGFVLGIMIMFIIAIFEEYISI</sequence>
<keyword evidence="3 6" id="KW-0812">Transmembrane</keyword>
<protein>
    <submittedName>
        <fullName evidence="7 8">Uncharacterized protein</fullName>
    </submittedName>
</protein>
<evidence type="ECO:0000313" key="7">
    <source>
        <dbReference type="EMBL" id="ELU13140.1"/>
    </source>
</evidence>
<dbReference type="EMBL" id="AMQN01005220">
    <property type="status" value="NOT_ANNOTATED_CDS"/>
    <property type="molecule type" value="Genomic_DNA"/>
</dbReference>
<gene>
    <name evidence="7" type="ORF">CAPTEDRAFT_175972</name>
</gene>
<evidence type="ECO:0000256" key="6">
    <source>
        <dbReference type="SAM" id="Phobius"/>
    </source>
</evidence>
<reference evidence="9" key="1">
    <citation type="submission" date="2012-12" db="EMBL/GenBank/DDBJ databases">
        <authorList>
            <person name="Hellsten U."/>
            <person name="Grimwood J."/>
            <person name="Chapman J.A."/>
            <person name="Shapiro H."/>
            <person name="Aerts A."/>
            <person name="Otillar R.P."/>
            <person name="Terry A.Y."/>
            <person name="Boore J.L."/>
            <person name="Simakov O."/>
            <person name="Marletaz F."/>
            <person name="Cho S.-J."/>
            <person name="Edsinger-Gonzales E."/>
            <person name="Havlak P."/>
            <person name="Kuo D.-H."/>
            <person name="Larsson T."/>
            <person name="Lv J."/>
            <person name="Arendt D."/>
            <person name="Savage R."/>
            <person name="Osoegawa K."/>
            <person name="de Jong P."/>
            <person name="Lindberg D.R."/>
            <person name="Seaver E.C."/>
            <person name="Weisblat D.A."/>
            <person name="Putnam N.H."/>
            <person name="Grigoriev I.V."/>
            <person name="Rokhsar D.S."/>
        </authorList>
    </citation>
    <scope>NUCLEOTIDE SEQUENCE</scope>
    <source>
        <strain evidence="9">I ESC-2004</strain>
    </source>
</reference>
<dbReference type="STRING" id="283909.R7VBS5"/>
<dbReference type="PANTHER" id="PTHR12191">
    <property type="entry name" value="SOLUTE CARRIER FAMILY 39"/>
    <property type="match status" value="1"/>
</dbReference>
<dbReference type="GO" id="GO:0005385">
    <property type="term" value="F:zinc ion transmembrane transporter activity"/>
    <property type="evidence" value="ECO:0007669"/>
    <property type="project" value="TreeGrafter"/>
</dbReference>
<accession>R7VBS5</accession>
<dbReference type="PANTHER" id="PTHR12191:SF37">
    <property type="entry name" value="ZINC TRANSPORTER FOI"/>
    <property type="match status" value="1"/>
</dbReference>
<keyword evidence="4 6" id="KW-1133">Transmembrane helix</keyword>
<evidence type="ECO:0000313" key="8">
    <source>
        <dbReference type="EnsemblMetazoa" id="CapteP175972"/>
    </source>
</evidence>
<feature type="transmembrane region" description="Helical" evidence="6">
    <location>
        <begin position="143"/>
        <end position="165"/>
    </location>
</feature>
<dbReference type="GO" id="GO:0140410">
    <property type="term" value="F:monoatomic cation:bicarbonate symporter activity"/>
    <property type="evidence" value="ECO:0007669"/>
    <property type="project" value="TreeGrafter"/>
</dbReference>
<evidence type="ECO:0000256" key="3">
    <source>
        <dbReference type="ARBA" id="ARBA00022692"/>
    </source>
</evidence>
<dbReference type="GO" id="GO:0071578">
    <property type="term" value="P:zinc ion import across plasma membrane"/>
    <property type="evidence" value="ECO:0007669"/>
    <property type="project" value="TreeGrafter"/>
</dbReference>
<dbReference type="Pfam" id="PF02535">
    <property type="entry name" value="Zip"/>
    <property type="match status" value="1"/>
</dbReference>
<evidence type="ECO:0000256" key="1">
    <source>
        <dbReference type="ARBA" id="ARBA00004141"/>
    </source>
</evidence>
<evidence type="ECO:0000256" key="2">
    <source>
        <dbReference type="ARBA" id="ARBA00006939"/>
    </source>
</evidence>
<evidence type="ECO:0000256" key="5">
    <source>
        <dbReference type="ARBA" id="ARBA00023136"/>
    </source>
</evidence>
<keyword evidence="9" id="KW-1185">Reference proteome</keyword>
<feature type="transmembrane region" description="Helical" evidence="6">
    <location>
        <begin position="116"/>
        <end position="137"/>
    </location>
</feature>
<dbReference type="Proteomes" id="UP000014760">
    <property type="component" value="Unassembled WGS sequence"/>
</dbReference>
<comment type="subcellular location">
    <subcellularLocation>
        <location evidence="1">Membrane</location>
        <topology evidence="1">Multi-pass membrane protein</topology>
    </subcellularLocation>
</comment>
<evidence type="ECO:0000313" key="9">
    <source>
        <dbReference type="Proteomes" id="UP000014760"/>
    </source>
</evidence>
<dbReference type="InterPro" id="IPR003689">
    <property type="entry name" value="ZIP"/>
</dbReference>
<organism evidence="7">
    <name type="scientific">Capitella teleta</name>
    <name type="common">Polychaete worm</name>
    <dbReference type="NCBI Taxonomy" id="283909"/>
    <lineage>
        <taxon>Eukaryota</taxon>
        <taxon>Metazoa</taxon>
        <taxon>Spiralia</taxon>
        <taxon>Lophotrochozoa</taxon>
        <taxon>Annelida</taxon>
        <taxon>Polychaeta</taxon>
        <taxon>Sedentaria</taxon>
        <taxon>Scolecida</taxon>
        <taxon>Capitellidae</taxon>
        <taxon>Capitella</taxon>
    </lineage>
</organism>
<keyword evidence="5 6" id="KW-0472">Membrane</keyword>
<dbReference type="HOGENOM" id="CLU_015114_9_0_1"/>
<proteinExistence type="inferred from homology"/>
<dbReference type="EnsemblMetazoa" id="CapteT175972">
    <property type="protein sequence ID" value="CapteP175972"/>
    <property type="gene ID" value="CapteG175972"/>
</dbReference>
<reference evidence="7 9" key="2">
    <citation type="journal article" date="2013" name="Nature">
        <title>Insights into bilaterian evolution from three spiralian genomes.</title>
        <authorList>
            <person name="Simakov O."/>
            <person name="Marletaz F."/>
            <person name="Cho S.J."/>
            <person name="Edsinger-Gonzales E."/>
            <person name="Havlak P."/>
            <person name="Hellsten U."/>
            <person name="Kuo D.H."/>
            <person name="Larsson T."/>
            <person name="Lv J."/>
            <person name="Arendt D."/>
            <person name="Savage R."/>
            <person name="Osoegawa K."/>
            <person name="de Jong P."/>
            <person name="Grimwood J."/>
            <person name="Chapman J.A."/>
            <person name="Shapiro H."/>
            <person name="Aerts A."/>
            <person name="Otillar R.P."/>
            <person name="Terry A.Y."/>
            <person name="Boore J.L."/>
            <person name="Grigoriev I.V."/>
            <person name="Lindberg D.R."/>
            <person name="Seaver E.C."/>
            <person name="Weisblat D.A."/>
            <person name="Putnam N.H."/>
            <person name="Rokhsar D.S."/>
        </authorList>
    </citation>
    <scope>NUCLEOTIDE SEQUENCE</scope>
    <source>
        <strain evidence="7 9">I ESC-2004</strain>
    </source>
</reference>
<reference evidence="8" key="3">
    <citation type="submission" date="2015-06" db="UniProtKB">
        <authorList>
            <consortium name="EnsemblMetazoa"/>
        </authorList>
    </citation>
    <scope>IDENTIFICATION</scope>
</reference>
<dbReference type="OMA" id="VDVMHEM"/>
<name>R7VBS5_CAPTE</name>
<comment type="similarity">
    <text evidence="2">Belongs to the ZIP transporter (TC 2.A.5) family.</text>
</comment>
<dbReference type="GO" id="GO:0005886">
    <property type="term" value="C:plasma membrane"/>
    <property type="evidence" value="ECO:0007669"/>
    <property type="project" value="TreeGrafter"/>
</dbReference>
<dbReference type="EMBL" id="KB295454">
    <property type="protein sequence ID" value="ELU13140.1"/>
    <property type="molecule type" value="Genomic_DNA"/>
</dbReference>
<dbReference type="OrthoDB" id="200954at2759"/>
<evidence type="ECO:0000256" key="4">
    <source>
        <dbReference type="ARBA" id="ARBA00022989"/>
    </source>
</evidence>
<dbReference type="InterPro" id="IPR050799">
    <property type="entry name" value="ZIP_Transporter"/>
</dbReference>